<dbReference type="OrthoDB" id="9785326at2"/>
<dbReference type="EMBL" id="ARYM01000034">
    <property type="protein sequence ID" value="KCZ96748.1"/>
    <property type="molecule type" value="Genomic_DNA"/>
</dbReference>
<name>A0A062V9E8_9PROT</name>
<dbReference type="eggNOG" id="COG2853">
    <property type="taxonomic scope" value="Bacteria"/>
</dbReference>
<dbReference type="PANTHER" id="PTHR30035:SF3">
    <property type="entry name" value="INTERMEMBRANE PHOSPHOLIPID TRANSPORT SYSTEM LIPOPROTEIN MLAA"/>
    <property type="match status" value="1"/>
</dbReference>
<organism evidence="4 5">
    <name type="scientific">Hyphomonas polymorpha PS728</name>
    <dbReference type="NCBI Taxonomy" id="1280954"/>
    <lineage>
        <taxon>Bacteria</taxon>
        <taxon>Pseudomonadati</taxon>
        <taxon>Pseudomonadota</taxon>
        <taxon>Alphaproteobacteria</taxon>
        <taxon>Hyphomonadales</taxon>
        <taxon>Hyphomonadaceae</taxon>
        <taxon>Hyphomonas</taxon>
    </lineage>
</organism>
<dbReference type="GO" id="GO:0016020">
    <property type="term" value="C:membrane"/>
    <property type="evidence" value="ECO:0007669"/>
    <property type="project" value="InterPro"/>
</dbReference>
<accession>A0A062V9E8</accession>
<gene>
    <name evidence="4" type="ORF">HPO_18255</name>
</gene>
<keyword evidence="5" id="KW-1185">Reference proteome</keyword>
<evidence type="ECO:0000256" key="3">
    <source>
        <dbReference type="SAM" id="SignalP"/>
    </source>
</evidence>
<dbReference type="PANTHER" id="PTHR30035">
    <property type="entry name" value="LIPOPROTEIN VACJ-RELATED"/>
    <property type="match status" value="1"/>
</dbReference>
<dbReference type="PRINTS" id="PR01805">
    <property type="entry name" value="VACJLIPOPROT"/>
</dbReference>
<evidence type="ECO:0000256" key="2">
    <source>
        <dbReference type="ARBA" id="ARBA00022729"/>
    </source>
</evidence>
<reference evidence="4 5" key="1">
    <citation type="journal article" date="2014" name="Antonie Van Leeuwenhoek">
        <title>Hyphomonas beringensis sp. nov. and Hyphomonas chukchiensis sp. nov., isolated from surface seawater of the Bering Sea and Chukchi Sea.</title>
        <authorList>
            <person name="Li C."/>
            <person name="Lai Q."/>
            <person name="Li G."/>
            <person name="Dong C."/>
            <person name="Wang J."/>
            <person name="Liao Y."/>
            <person name="Shao Z."/>
        </authorList>
    </citation>
    <scope>NUCLEOTIDE SEQUENCE [LARGE SCALE GENOMIC DNA]</scope>
    <source>
        <strain evidence="4 5">PS728</strain>
    </source>
</reference>
<dbReference type="STRING" id="1280954.HPO_18255"/>
<sequence length="270" mass="29358">MKPAFPGAALLAVAITACASTPAAGPSDIADPYEGFNRKMFAFNNGLDKYALEPAATAYKTVTPEFARDRVTDFLRNLRGPVIFANDVLQGEPDRAGTTFARFGINTTIGLLGLWDAATHMGLDRHNEDFGQTLAVWGVESGPYLVLPVLGPTTPRDLTGFGVDRAIDPLTWVQLDNDNDTDLAIRAGLGVVGALNARVNLEDQINTLNAQPEPYIALRRIYSSSRQAEILNGRVNEDTAYDDLPDFDAFDDYDDELFEDENVGAAPEEE</sequence>
<feature type="chain" id="PRO_5001619621" evidence="3">
    <location>
        <begin position="20"/>
        <end position="270"/>
    </location>
</feature>
<evidence type="ECO:0000313" key="4">
    <source>
        <dbReference type="EMBL" id="KCZ96748.1"/>
    </source>
</evidence>
<proteinExistence type="inferred from homology"/>
<comment type="caution">
    <text evidence="4">The sequence shown here is derived from an EMBL/GenBank/DDBJ whole genome shotgun (WGS) entry which is preliminary data.</text>
</comment>
<comment type="similarity">
    <text evidence="1">Belongs to the MlaA family.</text>
</comment>
<dbReference type="GO" id="GO:0120010">
    <property type="term" value="P:intermembrane phospholipid transfer"/>
    <property type="evidence" value="ECO:0007669"/>
    <property type="project" value="TreeGrafter"/>
</dbReference>
<dbReference type="PROSITE" id="PS51257">
    <property type="entry name" value="PROKAR_LIPOPROTEIN"/>
    <property type="match status" value="1"/>
</dbReference>
<dbReference type="PATRIC" id="fig|1280954.3.peg.3675"/>
<evidence type="ECO:0000313" key="5">
    <source>
        <dbReference type="Proteomes" id="UP000027100"/>
    </source>
</evidence>
<evidence type="ECO:0000256" key="1">
    <source>
        <dbReference type="ARBA" id="ARBA00010634"/>
    </source>
</evidence>
<dbReference type="AlphaFoldDB" id="A0A062V9E8"/>
<dbReference type="RefSeq" id="WP_051612807.1">
    <property type="nucleotide sequence ID" value="NZ_ARYM01000034.1"/>
</dbReference>
<protein>
    <submittedName>
        <fullName evidence="4">Putative lipoprotein VacJ</fullName>
    </submittedName>
</protein>
<keyword evidence="2 3" id="KW-0732">Signal</keyword>
<dbReference type="Pfam" id="PF04333">
    <property type="entry name" value="MlaA"/>
    <property type="match status" value="1"/>
</dbReference>
<dbReference type="InterPro" id="IPR007428">
    <property type="entry name" value="MlaA"/>
</dbReference>
<dbReference type="Proteomes" id="UP000027100">
    <property type="component" value="Unassembled WGS sequence"/>
</dbReference>
<feature type="signal peptide" evidence="3">
    <location>
        <begin position="1"/>
        <end position="19"/>
    </location>
</feature>
<keyword evidence="4" id="KW-0449">Lipoprotein</keyword>